<dbReference type="Proteomes" id="UP001271780">
    <property type="component" value="Unassembled WGS sequence"/>
</dbReference>
<accession>A0ABU4X8E7</accession>
<keyword evidence="2" id="KW-1185">Reference proteome</keyword>
<comment type="caution">
    <text evidence="1">The sequence shown here is derived from an EMBL/GenBank/DDBJ whole genome shotgun (WGS) entry which is preliminary data.</text>
</comment>
<sequence length="70" mass="7820">MSINVSVAKSPKRKEVNEVYDPSIDRLVNHAFNVSQRLRRSQSKRDQEDAKRLADAVLAVLASQTPNAEA</sequence>
<gene>
    <name evidence="1" type="ORF">RFM27_03205</name>
</gene>
<protein>
    <submittedName>
        <fullName evidence="1">Uncharacterized protein</fullName>
    </submittedName>
</protein>
<dbReference type="RefSeq" id="WP_320315241.1">
    <property type="nucleotide sequence ID" value="NZ_JAVIIX010000001.1"/>
</dbReference>
<evidence type="ECO:0000313" key="2">
    <source>
        <dbReference type="Proteomes" id="UP001271780"/>
    </source>
</evidence>
<organism evidence="1 2">
    <name type="scientific">Mesorhizobium dulcispinae</name>
    <dbReference type="NCBI Taxonomy" id="3072316"/>
    <lineage>
        <taxon>Bacteria</taxon>
        <taxon>Pseudomonadati</taxon>
        <taxon>Pseudomonadota</taxon>
        <taxon>Alphaproteobacteria</taxon>
        <taxon>Hyphomicrobiales</taxon>
        <taxon>Phyllobacteriaceae</taxon>
        <taxon>Mesorhizobium</taxon>
    </lineage>
</organism>
<proteinExistence type="predicted"/>
<reference evidence="1 2" key="1">
    <citation type="submission" date="2023-08" db="EMBL/GenBank/DDBJ databases">
        <title>Implementing the SeqCode for naming new Mesorhizobium species isolated from Vachellia karroo root nodules.</title>
        <authorList>
            <person name="Van Lill M."/>
        </authorList>
    </citation>
    <scope>NUCLEOTIDE SEQUENCE [LARGE SCALE GENOMIC DNA]</scope>
    <source>
        <strain evidence="1 2">VK23A</strain>
    </source>
</reference>
<evidence type="ECO:0000313" key="1">
    <source>
        <dbReference type="EMBL" id="MDX8471074.1"/>
    </source>
</evidence>
<name>A0ABU4X8E7_9HYPH</name>
<dbReference type="EMBL" id="JAVIIZ010000001">
    <property type="protein sequence ID" value="MDX8471074.1"/>
    <property type="molecule type" value="Genomic_DNA"/>
</dbReference>